<protein>
    <submittedName>
        <fullName evidence="1">Uncharacterized protein</fullName>
    </submittedName>
</protein>
<dbReference type="Proteomes" id="UP000596202">
    <property type="component" value="Chromosome"/>
</dbReference>
<dbReference type="AlphaFoldDB" id="A0A9Q7E909"/>
<gene>
    <name evidence="1" type="ORF">I6I88_00330</name>
</gene>
<evidence type="ECO:0000313" key="1">
    <source>
        <dbReference type="EMBL" id="QQU00258.1"/>
    </source>
</evidence>
<dbReference type="RefSeq" id="WP_002989431.1">
    <property type="nucleotide sequence ID" value="NZ_CP068108.1"/>
</dbReference>
<accession>A0A9Q7E909</accession>
<dbReference type="OrthoDB" id="1256037at2"/>
<dbReference type="GeneID" id="93526072"/>
<organism evidence="1 2">
    <name type="scientific">Myroides odoratus</name>
    <name type="common">Flavobacterium odoratum</name>
    <dbReference type="NCBI Taxonomy" id="256"/>
    <lineage>
        <taxon>Bacteria</taxon>
        <taxon>Pseudomonadati</taxon>
        <taxon>Bacteroidota</taxon>
        <taxon>Flavobacteriia</taxon>
        <taxon>Flavobacteriales</taxon>
        <taxon>Flavobacteriaceae</taxon>
        <taxon>Myroides</taxon>
    </lineage>
</organism>
<proteinExistence type="predicted"/>
<dbReference type="EMBL" id="CP068108">
    <property type="protein sequence ID" value="QQU00258.1"/>
    <property type="molecule type" value="Genomic_DNA"/>
</dbReference>
<name>A0A9Q7E909_MYROD</name>
<reference evidence="1 2" key="1">
    <citation type="submission" date="2021-01" db="EMBL/GenBank/DDBJ databases">
        <title>FDA dAtabase for Regulatory Grade micrObial Sequences (FDA-ARGOS): Supporting development and validation of Infectious Disease Dx tests.</title>
        <authorList>
            <person name="Sproer C."/>
            <person name="Gronow S."/>
            <person name="Severitt S."/>
            <person name="Schroder I."/>
            <person name="Tallon L."/>
            <person name="Sadzewicz L."/>
            <person name="Zhao X."/>
            <person name="Boylan J."/>
            <person name="Ott S."/>
            <person name="Bowen H."/>
            <person name="Vavikolanu K."/>
            <person name="Mehta A."/>
            <person name="Aluvathingal J."/>
            <person name="Nadendla S."/>
            <person name="Lowell S."/>
            <person name="Myers T."/>
            <person name="Yan Y."/>
            <person name="Sichtig H."/>
        </authorList>
    </citation>
    <scope>NUCLEOTIDE SEQUENCE [LARGE SCALE GENOMIC DNA]</scope>
    <source>
        <strain evidence="1 2">FDAARGOS_1131</strain>
    </source>
</reference>
<sequence>MLKTSLLLFFASTTLICAQENSTHRIAYYLEIAVDEEHQYAMDVPESPYLVAPNTLQLFCNEKIWVECEVQDNVIQSMKVVEQNTNPSKTIEIEFRQEAEDRASIQTILKVKNPFDKELHYDAMMFPPKHQDWVETSILPVLPKLEGYELWPHAILTLVLENWKLEE</sequence>
<evidence type="ECO:0000313" key="2">
    <source>
        <dbReference type="Proteomes" id="UP000596202"/>
    </source>
</evidence>